<dbReference type="AlphaFoldDB" id="K3Y1N0"/>
<dbReference type="Gramene" id="KQL10772">
    <property type="protein sequence ID" value="KQL10772"/>
    <property type="gene ID" value="SETIT_008096mg"/>
</dbReference>
<organism evidence="1 2">
    <name type="scientific">Setaria italica</name>
    <name type="common">Foxtail millet</name>
    <name type="synonym">Panicum italicum</name>
    <dbReference type="NCBI Taxonomy" id="4555"/>
    <lineage>
        <taxon>Eukaryota</taxon>
        <taxon>Viridiplantae</taxon>
        <taxon>Streptophyta</taxon>
        <taxon>Embryophyta</taxon>
        <taxon>Tracheophyta</taxon>
        <taxon>Spermatophyta</taxon>
        <taxon>Magnoliopsida</taxon>
        <taxon>Liliopsida</taxon>
        <taxon>Poales</taxon>
        <taxon>Poaceae</taxon>
        <taxon>PACMAD clade</taxon>
        <taxon>Panicoideae</taxon>
        <taxon>Panicodae</taxon>
        <taxon>Paniceae</taxon>
        <taxon>Cenchrinae</taxon>
        <taxon>Setaria</taxon>
    </lineage>
</organism>
<dbReference type="HOGENOM" id="CLU_2113154_0_0_1"/>
<accession>K3Y1N0</accession>
<keyword evidence="2" id="KW-1185">Reference proteome</keyword>
<protein>
    <submittedName>
        <fullName evidence="1">Uncharacterized protein</fullName>
    </submittedName>
</protein>
<dbReference type="EnsemblPlants" id="KQL10772">
    <property type="protein sequence ID" value="KQL10772"/>
    <property type="gene ID" value="SETIT_008096mg"/>
</dbReference>
<sequence length="115" mass="12787">MHTHPYEHTHANFIPMSTSEILSRQILDIDEVTTGASLLTGTSSTTKKIAPVKSWNKSRKIRAPAGSSSRILIGTASSHAHGMLAVKSHHNRAISRSCKIKIRIFFLQDKSRYCM</sequence>
<dbReference type="Proteomes" id="UP000004995">
    <property type="component" value="Unassembled WGS sequence"/>
</dbReference>
<dbReference type="InParanoid" id="K3Y1N0"/>
<name>K3Y1N0_SETIT</name>
<dbReference type="EMBL" id="AGNK02002506">
    <property type="status" value="NOT_ANNOTATED_CDS"/>
    <property type="molecule type" value="Genomic_DNA"/>
</dbReference>
<reference evidence="2" key="1">
    <citation type="journal article" date="2012" name="Nat. Biotechnol.">
        <title>Reference genome sequence of the model plant Setaria.</title>
        <authorList>
            <person name="Bennetzen J.L."/>
            <person name="Schmutz J."/>
            <person name="Wang H."/>
            <person name="Percifield R."/>
            <person name="Hawkins J."/>
            <person name="Pontaroli A.C."/>
            <person name="Estep M."/>
            <person name="Feng L."/>
            <person name="Vaughn J.N."/>
            <person name="Grimwood J."/>
            <person name="Jenkins J."/>
            <person name="Barry K."/>
            <person name="Lindquist E."/>
            <person name="Hellsten U."/>
            <person name="Deshpande S."/>
            <person name="Wang X."/>
            <person name="Wu X."/>
            <person name="Mitros T."/>
            <person name="Triplett J."/>
            <person name="Yang X."/>
            <person name="Ye C.Y."/>
            <person name="Mauro-Herrera M."/>
            <person name="Wang L."/>
            <person name="Li P."/>
            <person name="Sharma M."/>
            <person name="Sharma R."/>
            <person name="Ronald P.C."/>
            <person name="Panaud O."/>
            <person name="Kellogg E.A."/>
            <person name="Brutnell T.P."/>
            <person name="Doust A.N."/>
            <person name="Tuskan G.A."/>
            <person name="Rokhsar D."/>
            <person name="Devos K.M."/>
        </authorList>
    </citation>
    <scope>NUCLEOTIDE SEQUENCE [LARGE SCALE GENOMIC DNA]</scope>
    <source>
        <strain evidence="2">cv. Yugu1</strain>
    </source>
</reference>
<reference evidence="1" key="2">
    <citation type="submission" date="2018-08" db="UniProtKB">
        <authorList>
            <consortium name="EnsemblPlants"/>
        </authorList>
    </citation>
    <scope>IDENTIFICATION</scope>
    <source>
        <strain evidence="1">Yugu1</strain>
    </source>
</reference>
<evidence type="ECO:0000313" key="1">
    <source>
        <dbReference type="EnsemblPlants" id="KQL10772"/>
    </source>
</evidence>
<proteinExistence type="predicted"/>
<evidence type="ECO:0000313" key="2">
    <source>
        <dbReference type="Proteomes" id="UP000004995"/>
    </source>
</evidence>